<comment type="caution">
    <text evidence="2">The sequence shown here is derived from an EMBL/GenBank/DDBJ whole genome shotgun (WGS) entry which is preliminary data.</text>
</comment>
<dbReference type="InterPro" id="IPR001005">
    <property type="entry name" value="SANT/Myb"/>
</dbReference>
<organism evidence="2 3">
    <name type="scientific">Paramecium sonneborni</name>
    <dbReference type="NCBI Taxonomy" id="65129"/>
    <lineage>
        <taxon>Eukaryota</taxon>
        <taxon>Sar</taxon>
        <taxon>Alveolata</taxon>
        <taxon>Ciliophora</taxon>
        <taxon>Intramacronucleata</taxon>
        <taxon>Oligohymenophorea</taxon>
        <taxon>Peniculida</taxon>
        <taxon>Parameciidae</taxon>
        <taxon>Paramecium</taxon>
    </lineage>
</organism>
<dbReference type="Pfam" id="PF13921">
    <property type="entry name" value="Myb_DNA-bind_6"/>
    <property type="match status" value="1"/>
</dbReference>
<dbReference type="AlphaFoldDB" id="A0A8S1NNG4"/>
<dbReference type="PROSITE" id="PS50090">
    <property type="entry name" value="MYB_LIKE"/>
    <property type="match status" value="1"/>
</dbReference>
<dbReference type="CDD" id="cd00167">
    <property type="entry name" value="SANT"/>
    <property type="match status" value="1"/>
</dbReference>
<sequence length="324" mass="38717">MNNIRQSNELQLIKRKSPYQLQEKPQKLIKVSIMSQNQFKEFLESLSLNFTQLNHNLQLMLTLYNVQIFHENDNYQLLTTNSDVDSLTKYQQQWLIKTICKLGVNHQFWPEISNVLNKTLSQIKAFWITLQDNWTSEQDNKLIQFRNQQLNWLEISLRLDKNTTNSKHRWNNVLDPSLSKTPFTIQDDILLLQKAIQLNFDWKKIQKIIQPKRSQPDLISRFIKLQSQYKNIDNLIQRVQFTIAQLPKLDKHSMRILPQQSTIIEKTVVEYETLSILDLNLLDAMSLQFCLVKHQQIFFVTLEYMQQLVNLKLNQRKLLQFMKQ</sequence>
<dbReference type="OrthoDB" id="293672at2759"/>
<protein>
    <recommendedName>
        <fullName evidence="1">Myb-like domain-containing protein</fullName>
    </recommendedName>
</protein>
<evidence type="ECO:0000313" key="2">
    <source>
        <dbReference type="EMBL" id="CAD8091821.1"/>
    </source>
</evidence>
<accession>A0A8S1NNG4</accession>
<name>A0A8S1NNG4_9CILI</name>
<evidence type="ECO:0000259" key="1">
    <source>
        <dbReference type="PROSITE" id="PS50090"/>
    </source>
</evidence>
<reference evidence="2" key="1">
    <citation type="submission" date="2021-01" db="EMBL/GenBank/DDBJ databases">
        <authorList>
            <consortium name="Genoscope - CEA"/>
            <person name="William W."/>
        </authorList>
    </citation>
    <scope>NUCLEOTIDE SEQUENCE</scope>
</reference>
<dbReference type="Proteomes" id="UP000692954">
    <property type="component" value="Unassembled WGS sequence"/>
</dbReference>
<proteinExistence type="predicted"/>
<keyword evidence="3" id="KW-1185">Reference proteome</keyword>
<gene>
    <name evidence="2" type="ORF">PSON_ATCC_30995.1.T0580073</name>
</gene>
<feature type="domain" description="Myb-like" evidence="1">
    <location>
        <begin position="131"/>
        <end position="174"/>
    </location>
</feature>
<dbReference type="EMBL" id="CAJJDN010000058">
    <property type="protein sequence ID" value="CAD8091821.1"/>
    <property type="molecule type" value="Genomic_DNA"/>
</dbReference>
<evidence type="ECO:0000313" key="3">
    <source>
        <dbReference type="Proteomes" id="UP000692954"/>
    </source>
</evidence>
<dbReference type="SMART" id="SM00717">
    <property type="entry name" value="SANT"/>
    <property type="match status" value="2"/>
</dbReference>